<accession>A0A212IUD8</accession>
<dbReference type="Gene3D" id="3.40.309.10">
    <property type="entry name" value="Aldehyde Dehydrogenase, Chain A, domain 2"/>
    <property type="match status" value="1"/>
</dbReference>
<dbReference type="PANTHER" id="PTHR43866">
    <property type="entry name" value="MALONATE-SEMIALDEHYDE DEHYDROGENASE"/>
    <property type="match status" value="1"/>
</dbReference>
<dbReference type="Pfam" id="PF00171">
    <property type="entry name" value="Aldedh"/>
    <property type="match status" value="1"/>
</dbReference>
<dbReference type="AlphaFoldDB" id="A0A212IUD8"/>
<dbReference type="NCBIfam" id="TIGR01722">
    <property type="entry name" value="MMSDH"/>
    <property type="match status" value="1"/>
</dbReference>
<dbReference type="GO" id="GO:0006574">
    <property type="term" value="P:L-valine catabolic process"/>
    <property type="evidence" value="ECO:0007669"/>
    <property type="project" value="TreeGrafter"/>
</dbReference>
<dbReference type="EC" id="1.2.1.27" evidence="3"/>
<dbReference type="GO" id="GO:0018478">
    <property type="term" value="F:malonate-semialdehyde dehydrogenase (acetylating) activity"/>
    <property type="evidence" value="ECO:0007669"/>
    <property type="project" value="UniProtKB-EC"/>
</dbReference>
<sequence>MNETMTTARPATGYAWDDKSVAADAVSGARPRRLRYCAGGAWKDSATQTWMPCYDPSTGAVIALAPQCTVAEVEEAITAAAAAFPAWRDTPVSKRVQVLFRMKALLEEHLDELTYLCALENGKKWDEARGDILKVIEVVEFACGAPHLMKGESLFNVSAGYDTVRYNEPLGVFAGIAPWNFPAMIPQGWMAPICIATGNTLVLKAASFDPQCAMRITELWYEAGLPAGVINVVTTSRHEAEIFLRHPAIRGVSFVGSTGVGKHIYATAAANGKRVQALTEAKNHALILRDCVLERTVRSVINSFSGCAGERCMALPCVVVENAIADRFVAAIVEAAKAITLGPAYDKETGLGPVVNQGHKDFVLNWIETGIKEGAKLVLDGRNPKVPAGCEKGFFVGPTIFDHVTEEMSVGREEVFGPVLFVKRVETFEEGLKVMNASRFANGSVIFTESGHFAREFAYRTDGGMVGVNVGIPVPLGIFGFTGHKQSFFGDLHAMGRDGFIFFTESKNVTATWFTDKEIPATASTWDGTMTR</sequence>
<dbReference type="GO" id="GO:0006210">
    <property type="term" value="P:thymine catabolic process"/>
    <property type="evidence" value="ECO:0007669"/>
    <property type="project" value="TreeGrafter"/>
</dbReference>
<evidence type="ECO:0000313" key="3">
    <source>
        <dbReference type="EMBL" id="SBV90759.1"/>
    </source>
</evidence>
<reference evidence="3" key="1">
    <citation type="submission" date="2016-04" db="EMBL/GenBank/DDBJ databases">
        <authorList>
            <person name="Evans L.H."/>
            <person name="Alamgir A."/>
            <person name="Owens N."/>
            <person name="Weber N.D."/>
            <person name="Virtaneva K."/>
            <person name="Barbian K."/>
            <person name="Babar A."/>
            <person name="Rosenke K."/>
        </authorList>
    </citation>
    <scope>NUCLEOTIDE SEQUENCE</scope>
    <source>
        <strain evidence="3">86</strain>
    </source>
</reference>
<dbReference type="InterPro" id="IPR015590">
    <property type="entry name" value="Aldehyde_DH_dom"/>
</dbReference>
<dbReference type="InterPro" id="IPR016162">
    <property type="entry name" value="Ald_DH_N"/>
</dbReference>
<organism evidence="3">
    <name type="scientific">uncultured Alphaproteobacteria bacterium</name>
    <dbReference type="NCBI Taxonomy" id="91750"/>
    <lineage>
        <taxon>Bacteria</taxon>
        <taxon>Pseudomonadati</taxon>
        <taxon>Pseudomonadota</taxon>
        <taxon>Alphaproteobacteria</taxon>
        <taxon>environmental samples</taxon>
    </lineage>
</organism>
<dbReference type="InterPro" id="IPR010061">
    <property type="entry name" value="MeMal-semiAld_DH"/>
</dbReference>
<dbReference type="SUPFAM" id="SSF53720">
    <property type="entry name" value="ALDH-like"/>
    <property type="match status" value="1"/>
</dbReference>
<dbReference type="CDD" id="cd07085">
    <property type="entry name" value="ALDH_F6_MMSDH"/>
    <property type="match status" value="1"/>
</dbReference>
<keyword evidence="1 3" id="KW-0560">Oxidoreductase</keyword>
<dbReference type="InterPro" id="IPR016161">
    <property type="entry name" value="Ald_DH/histidinol_DH"/>
</dbReference>
<feature type="domain" description="Aldehyde dehydrogenase" evidence="2">
    <location>
        <begin position="42"/>
        <end position="509"/>
    </location>
</feature>
<gene>
    <name evidence="3" type="primary">iolA</name>
    <name evidence="3" type="ORF">KL86APRO_10041</name>
</gene>
<name>A0A212IUD8_9PROT</name>
<protein>
    <submittedName>
        <fullName evidence="3">Methylmalonate semialdehyde dehydrogenase (Acylating) 2</fullName>
        <ecNumber evidence="3">1.2.1.18</ecNumber>
        <ecNumber evidence="3">1.2.1.27</ecNumber>
    </submittedName>
</protein>
<evidence type="ECO:0000256" key="1">
    <source>
        <dbReference type="ARBA" id="ARBA00023002"/>
    </source>
</evidence>
<dbReference type="FunFam" id="3.40.309.10:FF:000002">
    <property type="entry name" value="Methylmalonate-semialdehyde dehydrogenase (Acylating)"/>
    <property type="match status" value="1"/>
</dbReference>
<dbReference type="EMBL" id="FLUO01000001">
    <property type="protein sequence ID" value="SBV90759.1"/>
    <property type="molecule type" value="Genomic_DNA"/>
</dbReference>
<proteinExistence type="predicted"/>
<dbReference type="EC" id="1.2.1.18" evidence="3"/>
<dbReference type="InterPro" id="IPR016163">
    <property type="entry name" value="Ald_DH_C"/>
</dbReference>
<evidence type="ECO:0000259" key="2">
    <source>
        <dbReference type="Pfam" id="PF00171"/>
    </source>
</evidence>
<dbReference type="PANTHER" id="PTHR43866:SF4">
    <property type="entry name" value="MALONATE-SEMIALDEHYDE DEHYDROGENASE"/>
    <property type="match status" value="1"/>
</dbReference>
<dbReference type="GO" id="GO:0004491">
    <property type="term" value="F:methylmalonate-semialdehyde dehydrogenase (acylating, NAD) activity"/>
    <property type="evidence" value="ECO:0007669"/>
    <property type="project" value="UniProtKB-EC"/>
</dbReference>
<dbReference type="Gene3D" id="3.40.605.10">
    <property type="entry name" value="Aldehyde Dehydrogenase, Chain A, domain 1"/>
    <property type="match status" value="1"/>
</dbReference>